<sequence>MAAASVWLQLPPHRLHSPLLSLPSNHSSSACPPAYKKHAVLGPGRGNHLLCGASGATSSVVTKEQEGAASDPSSEEGSPEPEIYSYKDDPNFRGCKGCGREEVERGCNGEGRIQGGIAAVPGFGWWPIKAYRPCPGFVASGGRYRRQGQSMDDVASGRGKKKPTPAQKKSMLHTNVTVYLTSTFNLQRQVIPAQGTAVLTMPGSLLCYSGRVTNEIRLSLPASAVDNVSYQKFRIYPRCNLGKFTGVELGKLKLFRNNSFGPQCQYMCTSWDWLQKQQECRVQCCPPRLLAITYDFDSNCNSSLEHLTVDLYYCLQVELGELHSVSNLVTGGRESEQRKEELGKKAEAL</sequence>
<organism evidence="2 3">
    <name type="scientific">Miscanthus lutarioriparius</name>
    <dbReference type="NCBI Taxonomy" id="422564"/>
    <lineage>
        <taxon>Eukaryota</taxon>
        <taxon>Viridiplantae</taxon>
        <taxon>Streptophyta</taxon>
        <taxon>Embryophyta</taxon>
        <taxon>Tracheophyta</taxon>
        <taxon>Spermatophyta</taxon>
        <taxon>Magnoliopsida</taxon>
        <taxon>Liliopsida</taxon>
        <taxon>Poales</taxon>
        <taxon>Poaceae</taxon>
        <taxon>PACMAD clade</taxon>
        <taxon>Panicoideae</taxon>
        <taxon>Andropogonodae</taxon>
        <taxon>Andropogoneae</taxon>
        <taxon>Saccharinae</taxon>
        <taxon>Miscanthus</taxon>
    </lineage>
</organism>
<feature type="region of interest" description="Disordered" evidence="1">
    <location>
        <begin position="61"/>
        <end position="88"/>
    </location>
</feature>
<evidence type="ECO:0000313" key="2">
    <source>
        <dbReference type="EMBL" id="CAD6240710.1"/>
    </source>
</evidence>
<dbReference type="PANTHER" id="PTHR47721:SF2">
    <property type="entry name" value="OS01G0235100 PROTEIN"/>
    <property type="match status" value="1"/>
</dbReference>
<dbReference type="PANTHER" id="PTHR47721">
    <property type="entry name" value="OS01G0235100 PROTEIN"/>
    <property type="match status" value="1"/>
</dbReference>
<protein>
    <submittedName>
        <fullName evidence="2">Uncharacterized protein</fullName>
    </submittedName>
</protein>
<keyword evidence="3" id="KW-1185">Reference proteome</keyword>
<comment type="caution">
    <text evidence="2">The sequence shown here is derived from an EMBL/GenBank/DDBJ whole genome shotgun (WGS) entry which is preliminary data.</text>
</comment>
<reference evidence="2" key="1">
    <citation type="submission" date="2020-10" db="EMBL/GenBank/DDBJ databases">
        <authorList>
            <person name="Han B."/>
            <person name="Lu T."/>
            <person name="Zhao Q."/>
            <person name="Huang X."/>
            <person name="Zhao Y."/>
        </authorList>
    </citation>
    <scope>NUCLEOTIDE SEQUENCE</scope>
</reference>
<dbReference type="GO" id="GO:0009507">
    <property type="term" value="C:chloroplast"/>
    <property type="evidence" value="ECO:0007669"/>
    <property type="project" value="TreeGrafter"/>
</dbReference>
<name>A0A811PHI0_9POAL</name>
<dbReference type="OrthoDB" id="421474at2759"/>
<dbReference type="EMBL" id="CAJGYO010000006">
    <property type="protein sequence ID" value="CAD6240710.1"/>
    <property type="molecule type" value="Genomic_DNA"/>
</dbReference>
<evidence type="ECO:0000256" key="1">
    <source>
        <dbReference type="SAM" id="MobiDB-lite"/>
    </source>
</evidence>
<accession>A0A811PHI0</accession>
<proteinExistence type="predicted"/>
<evidence type="ECO:0000313" key="3">
    <source>
        <dbReference type="Proteomes" id="UP000604825"/>
    </source>
</evidence>
<gene>
    <name evidence="2" type="ORF">NCGR_LOCUS27228</name>
</gene>
<dbReference type="Proteomes" id="UP000604825">
    <property type="component" value="Unassembled WGS sequence"/>
</dbReference>
<dbReference type="AlphaFoldDB" id="A0A811PHI0"/>